<dbReference type="PANTHER" id="PTHR31973:SF187">
    <property type="entry name" value="MUTATOR TRANSPOSASE MUDRA PROTEIN"/>
    <property type="match status" value="1"/>
</dbReference>
<organism evidence="2 3">
    <name type="scientific">Papaver somniferum</name>
    <name type="common">Opium poppy</name>
    <dbReference type="NCBI Taxonomy" id="3469"/>
    <lineage>
        <taxon>Eukaryota</taxon>
        <taxon>Viridiplantae</taxon>
        <taxon>Streptophyta</taxon>
        <taxon>Embryophyta</taxon>
        <taxon>Tracheophyta</taxon>
        <taxon>Spermatophyta</taxon>
        <taxon>Magnoliopsida</taxon>
        <taxon>Ranunculales</taxon>
        <taxon>Papaveraceae</taxon>
        <taxon>Papaveroideae</taxon>
        <taxon>Papaver</taxon>
    </lineage>
</organism>
<reference evidence="2 3" key="1">
    <citation type="journal article" date="2018" name="Science">
        <title>The opium poppy genome and morphinan production.</title>
        <authorList>
            <person name="Guo L."/>
            <person name="Winzer T."/>
            <person name="Yang X."/>
            <person name="Li Y."/>
            <person name="Ning Z."/>
            <person name="He Z."/>
            <person name="Teodor R."/>
            <person name="Lu Y."/>
            <person name="Bowser T.A."/>
            <person name="Graham I.A."/>
            <person name="Ye K."/>
        </authorList>
    </citation>
    <scope>NUCLEOTIDE SEQUENCE [LARGE SCALE GENOMIC DNA]</scope>
    <source>
        <strain evidence="3">cv. HN1</strain>
        <tissue evidence="2">Leaves</tissue>
    </source>
</reference>
<dbReference type="PANTHER" id="PTHR31973">
    <property type="entry name" value="POLYPROTEIN, PUTATIVE-RELATED"/>
    <property type="match status" value="1"/>
</dbReference>
<sequence length="936" mass="105191">MIRVSIWTTRQTCVIFNVHDEISTDKNDQIEDKKDQIEDKIKRLSRHSKKWWVLYEEKNISPLKMDIWLILKGLRKILLSKFDETCRVIDAEVADTAVNEGSINVVVGVSTGVRDDEVAETEVNEGVSTGVRKVVRKKVASKSGKGVSKGSVHGDVNAVAVSVGSVNEDVNAQVTGLVDDVNAVEGGPSQVEGVTHVEPSQPQDSVVPPPRPRPNINSCDPEEGYHSDFDEEPEDEAFPDEEEYEDDLATQIRNILRSTAEYKAYVKQSGRVYEEEEINKWNTDTTILSECWVGHEWATYQHCKDYIKDQQIFQNFDIKQLKNTRVKQSYECVHKKSQGRKWKIYCSTYDKTTFKCKSGFFEHTCSTTHGIINPVAKARWVFRMMLEKFKAHPNFKPKDFQSEIKMAHGVQISYMTAWNARHLCIERLLGNFEESYSFLPEFCKQLLKKNHGSVATCKWDADGKQKGLKDGVDVNFSDVKHYHRYSMRHIWKNMKKYHPGQHMESLSWNAAKAYTTSEFEGYMERIGEEKEAAKMYLEKEEGSSSMQVVAEVHLMMMRLMFDRKEQGHGYVDGGVVPRAEKIYKENKDKACFYHRVPSTQHEWLIDPYHSVANYRLQYVGYVGTIMDQRRWPKPQPDDDGKVFKLLAPPFARPPGSPRSQRRKDADEGGSNKNTKQCGKCGVIGHYRSTCTGLTTQQIAERGGGPHKRRTAVRDFENSRPPPPSEPRTTAAEDFLTTDPSTIDTNNAGRRGRKKSSNRGASSAANRGARSAANRGVRSASTSAPMQATSAQVPTSMPANTPAEHTSVGIPRGGSRGGRRGGRRGGNTGGRVTRGAEYFLFCEGGVDGVEPTSVQPVWMPPGTSTTTTTRGRKRGRPRNAEKGNMVHKRYGTVLGVGIFNASDTLNPTRRESTPVFRAPRVQVEAHASIPQATQPDH</sequence>
<feature type="compositionally biased region" description="Polar residues" evidence="1">
    <location>
        <begin position="737"/>
        <end position="746"/>
    </location>
</feature>
<gene>
    <name evidence="2" type="ORF">C5167_022449</name>
</gene>
<evidence type="ECO:0000313" key="3">
    <source>
        <dbReference type="Proteomes" id="UP000316621"/>
    </source>
</evidence>
<proteinExistence type="predicted"/>
<dbReference type="EMBL" id="CM010719">
    <property type="protein sequence ID" value="RZC60681.1"/>
    <property type="molecule type" value="Genomic_DNA"/>
</dbReference>
<feature type="region of interest" description="Disordered" evidence="1">
    <location>
        <begin position="851"/>
        <end position="879"/>
    </location>
</feature>
<feature type="compositionally biased region" description="Low complexity" evidence="1">
    <location>
        <begin position="859"/>
        <end position="868"/>
    </location>
</feature>
<dbReference type="Proteomes" id="UP000316621">
    <property type="component" value="Chromosome 5"/>
</dbReference>
<feature type="compositionally biased region" description="Low complexity" evidence="1">
    <location>
        <begin position="757"/>
        <end position="780"/>
    </location>
</feature>
<evidence type="ECO:0000313" key="2">
    <source>
        <dbReference type="EMBL" id="RZC60681.1"/>
    </source>
</evidence>
<feature type="region of interest" description="Disordered" evidence="1">
    <location>
        <begin position="696"/>
        <end position="830"/>
    </location>
</feature>
<accession>A0A4Y7JL27</accession>
<evidence type="ECO:0008006" key="4">
    <source>
        <dbReference type="Google" id="ProtNLM"/>
    </source>
</evidence>
<dbReference type="AlphaFoldDB" id="A0A4Y7JL27"/>
<feature type="compositionally biased region" description="Basic and acidic residues" evidence="1">
    <location>
        <begin position="630"/>
        <end position="642"/>
    </location>
</feature>
<name>A0A4Y7JL27_PAPSO</name>
<feature type="region of interest" description="Disordered" evidence="1">
    <location>
        <begin position="186"/>
        <end position="234"/>
    </location>
</feature>
<feature type="compositionally biased region" description="Polar residues" evidence="1">
    <location>
        <begin position="781"/>
        <end position="798"/>
    </location>
</feature>
<keyword evidence="3" id="KW-1185">Reference proteome</keyword>
<feature type="region of interest" description="Disordered" evidence="1">
    <location>
        <begin position="630"/>
        <end position="678"/>
    </location>
</feature>
<evidence type="ECO:0000256" key="1">
    <source>
        <dbReference type="SAM" id="MobiDB-lite"/>
    </source>
</evidence>
<protein>
    <recommendedName>
        <fullName evidence="4">CCHC-type domain-containing protein</fullName>
    </recommendedName>
</protein>
<dbReference type="Gramene" id="RZC60681">
    <property type="protein sequence ID" value="RZC60681"/>
    <property type="gene ID" value="C5167_022449"/>
</dbReference>